<gene>
    <name evidence="4" type="ORF">UFOPK1909_00594</name>
</gene>
<name>A0A6J6I7G8_9ZZZZ</name>
<dbReference type="PANTHER" id="PTHR11820">
    <property type="entry name" value="ACYLPYRUVASE"/>
    <property type="match status" value="1"/>
</dbReference>
<dbReference type="PANTHER" id="PTHR11820:SF7">
    <property type="entry name" value="ACYLPYRUVASE FAHD1, MITOCHONDRIAL"/>
    <property type="match status" value="1"/>
</dbReference>
<dbReference type="FunFam" id="3.90.850.10:FF:000002">
    <property type="entry name" value="2-hydroxyhepta-2,4-diene-1,7-dioate isomerase"/>
    <property type="match status" value="1"/>
</dbReference>
<dbReference type="EMBL" id="CAEZVD010000050">
    <property type="protein sequence ID" value="CAB4621346.1"/>
    <property type="molecule type" value="Genomic_DNA"/>
</dbReference>
<dbReference type="AlphaFoldDB" id="A0A6J6I7G8"/>
<dbReference type="GO" id="GO:0019752">
    <property type="term" value="P:carboxylic acid metabolic process"/>
    <property type="evidence" value="ECO:0007669"/>
    <property type="project" value="UniProtKB-ARBA"/>
</dbReference>
<dbReference type="InterPro" id="IPR036663">
    <property type="entry name" value="Fumarylacetoacetase_C_sf"/>
</dbReference>
<evidence type="ECO:0000259" key="2">
    <source>
        <dbReference type="Pfam" id="PF01557"/>
    </source>
</evidence>
<dbReference type="GO" id="GO:0018773">
    <property type="term" value="F:acetylpyruvate hydrolase activity"/>
    <property type="evidence" value="ECO:0007669"/>
    <property type="project" value="TreeGrafter"/>
</dbReference>
<dbReference type="Pfam" id="PF01557">
    <property type="entry name" value="FAA_hydrolase"/>
    <property type="match status" value="1"/>
</dbReference>
<proteinExistence type="predicted"/>
<dbReference type="InterPro" id="IPR018833">
    <property type="entry name" value="Rv2993c-like_N"/>
</dbReference>
<evidence type="ECO:0000256" key="1">
    <source>
        <dbReference type="ARBA" id="ARBA00022723"/>
    </source>
</evidence>
<dbReference type="SUPFAM" id="SSF56529">
    <property type="entry name" value="FAH"/>
    <property type="match status" value="1"/>
</dbReference>
<protein>
    <submittedName>
        <fullName evidence="4">Unannotated protein</fullName>
    </submittedName>
</protein>
<dbReference type="InterPro" id="IPR011234">
    <property type="entry name" value="Fumarylacetoacetase-like_C"/>
</dbReference>
<evidence type="ECO:0000313" key="4">
    <source>
        <dbReference type="EMBL" id="CAB4621346.1"/>
    </source>
</evidence>
<evidence type="ECO:0000259" key="3">
    <source>
        <dbReference type="Pfam" id="PF10370"/>
    </source>
</evidence>
<dbReference type="Gene3D" id="3.90.850.10">
    <property type="entry name" value="Fumarylacetoacetase-like, C-terminal domain"/>
    <property type="match status" value="1"/>
</dbReference>
<dbReference type="Gene3D" id="2.30.30.370">
    <property type="entry name" value="FAH"/>
    <property type="match status" value="1"/>
</dbReference>
<keyword evidence="1" id="KW-0479">Metal-binding</keyword>
<accession>A0A6J6I7G8</accession>
<dbReference type="GO" id="GO:0046872">
    <property type="term" value="F:metal ion binding"/>
    <property type="evidence" value="ECO:0007669"/>
    <property type="project" value="UniProtKB-KW"/>
</dbReference>
<organism evidence="4">
    <name type="scientific">freshwater metagenome</name>
    <dbReference type="NCBI Taxonomy" id="449393"/>
    <lineage>
        <taxon>unclassified sequences</taxon>
        <taxon>metagenomes</taxon>
        <taxon>ecological metagenomes</taxon>
    </lineage>
</organism>
<sequence length="251" mass="27358">MRVARFSLNGEPRFGIVDGPELVVLKGHPLVHSYETTGERVALKDVKLLAPTIPSKVVCIGKNYLDHVGEMGLELNPEPTIFFKPSSAIIGPGDSIVLPSQSKQVELEVELTIVIGQITKNVSEQDALKHVWGFTIANDVTARDLQASDDQWARSKAFDTFCPIGPWIETEFLPDGQILESRIDGETKQQASIDHMIHNVPKLISYVSQNMTLLPGDVILTGTPAGITKIQSGEIVECEVEGIGTLLNPVL</sequence>
<feature type="domain" description="Fumarylacetoacetase-like C-terminal" evidence="2">
    <location>
        <begin position="56"/>
        <end position="250"/>
    </location>
</feature>
<feature type="domain" description="Rv2993c-like N-terminal" evidence="3">
    <location>
        <begin position="1"/>
        <end position="51"/>
    </location>
</feature>
<reference evidence="4" key="1">
    <citation type="submission" date="2020-05" db="EMBL/GenBank/DDBJ databases">
        <authorList>
            <person name="Chiriac C."/>
            <person name="Salcher M."/>
            <person name="Ghai R."/>
            <person name="Kavagutti S V."/>
        </authorList>
    </citation>
    <scope>NUCLEOTIDE SEQUENCE</scope>
</reference>
<dbReference type="GO" id="GO:0016853">
    <property type="term" value="F:isomerase activity"/>
    <property type="evidence" value="ECO:0007669"/>
    <property type="project" value="UniProtKB-ARBA"/>
</dbReference>
<dbReference type="Pfam" id="PF10370">
    <property type="entry name" value="Rv2993c-like_N"/>
    <property type="match status" value="1"/>
</dbReference>